<evidence type="ECO:0000256" key="2">
    <source>
        <dbReference type="ARBA" id="ARBA00022729"/>
    </source>
</evidence>
<evidence type="ECO:0000256" key="1">
    <source>
        <dbReference type="ARBA" id="ARBA00004196"/>
    </source>
</evidence>
<evidence type="ECO:0000313" key="5">
    <source>
        <dbReference type="EMBL" id="GGE51332.1"/>
    </source>
</evidence>
<reference evidence="5" key="2">
    <citation type="submission" date="2020-09" db="EMBL/GenBank/DDBJ databases">
        <authorList>
            <person name="Sun Q."/>
            <person name="Sedlacek I."/>
        </authorList>
    </citation>
    <scope>NUCLEOTIDE SEQUENCE</scope>
    <source>
        <strain evidence="5">CCM 7684</strain>
    </source>
</reference>
<gene>
    <name evidence="5" type="ORF">GCM10007276_30530</name>
</gene>
<feature type="signal peptide" evidence="3">
    <location>
        <begin position="1"/>
        <end position="22"/>
    </location>
</feature>
<dbReference type="Proteomes" id="UP000602745">
    <property type="component" value="Unassembled WGS sequence"/>
</dbReference>
<keyword evidence="6" id="KW-1185">Reference proteome</keyword>
<comment type="subcellular location">
    <subcellularLocation>
        <location evidence="1">Cell envelope</location>
    </subcellularLocation>
</comment>
<evidence type="ECO:0000256" key="3">
    <source>
        <dbReference type="SAM" id="SignalP"/>
    </source>
</evidence>
<dbReference type="Pfam" id="PF09375">
    <property type="entry name" value="Peptidase_M75"/>
    <property type="match status" value="1"/>
</dbReference>
<dbReference type="InterPro" id="IPR018976">
    <property type="entry name" value="Imelysin-like"/>
</dbReference>
<evidence type="ECO:0000313" key="6">
    <source>
        <dbReference type="Proteomes" id="UP000602745"/>
    </source>
</evidence>
<dbReference type="RefSeq" id="WP_188410666.1">
    <property type="nucleotide sequence ID" value="NZ_BMCP01000004.1"/>
</dbReference>
<feature type="chain" id="PRO_5035170894" evidence="3">
    <location>
        <begin position="23"/>
        <end position="422"/>
    </location>
</feature>
<comment type="caution">
    <text evidence="5">The sequence shown here is derived from an EMBL/GenBank/DDBJ whole genome shotgun (WGS) entry which is preliminary data.</text>
</comment>
<dbReference type="EMBL" id="BMCP01000004">
    <property type="protein sequence ID" value="GGE51332.1"/>
    <property type="molecule type" value="Genomic_DNA"/>
</dbReference>
<accession>A0A8J2YLN3</accession>
<dbReference type="CDD" id="cd14657">
    <property type="entry name" value="Imelysin_IrpA-like"/>
    <property type="match status" value="1"/>
</dbReference>
<evidence type="ECO:0000259" key="4">
    <source>
        <dbReference type="Pfam" id="PF09375"/>
    </source>
</evidence>
<dbReference type="InterPro" id="IPR038352">
    <property type="entry name" value="Imelysin_sf"/>
</dbReference>
<name>A0A8J2YLN3_9RHOB</name>
<organism evidence="5 6">
    <name type="scientific">Agaricicola taiwanensis</name>
    <dbReference type="NCBI Taxonomy" id="591372"/>
    <lineage>
        <taxon>Bacteria</taxon>
        <taxon>Pseudomonadati</taxon>
        <taxon>Pseudomonadota</taxon>
        <taxon>Alphaproteobacteria</taxon>
        <taxon>Rhodobacterales</taxon>
        <taxon>Paracoccaceae</taxon>
        <taxon>Agaricicola</taxon>
    </lineage>
</organism>
<feature type="domain" description="Imelysin-like" evidence="4">
    <location>
        <begin position="41"/>
        <end position="394"/>
    </location>
</feature>
<dbReference type="AlphaFoldDB" id="A0A8J2YLN3"/>
<proteinExistence type="predicted"/>
<reference evidence="5" key="1">
    <citation type="journal article" date="2014" name="Int. J. Syst. Evol. Microbiol.">
        <title>Complete genome sequence of Corynebacterium casei LMG S-19264T (=DSM 44701T), isolated from a smear-ripened cheese.</title>
        <authorList>
            <consortium name="US DOE Joint Genome Institute (JGI-PGF)"/>
            <person name="Walter F."/>
            <person name="Albersmeier A."/>
            <person name="Kalinowski J."/>
            <person name="Ruckert C."/>
        </authorList>
    </citation>
    <scope>NUCLEOTIDE SEQUENCE</scope>
    <source>
        <strain evidence="5">CCM 7684</strain>
    </source>
</reference>
<protein>
    <submittedName>
        <fullName evidence="5">Peptidase</fullName>
    </submittedName>
</protein>
<dbReference type="Gene3D" id="1.20.1420.20">
    <property type="entry name" value="M75 peptidase, HXXE motif"/>
    <property type="match status" value="1"/>
</dbReference>
<dbReference type="GO" id="GO:0030313">
    <property type="term" value="C:cell envelope"/>
    <property type="evidence" value="ECO:0007669"/>
    <property type="project" value="UniProtKB-SubCell"/>
</dbReference>
<sequence>MTLHHRLAMGMAAALFCCPAQAQGPAPAPGEVLTTYADIAEAMYGDALTAANTLEGAVTGLLHEPSDDTLKAARDAWVAARVPYQQTEGFRFGNAQVEEWQGRVNRWRMDEGLIDYVDGDKPVTASDNPLGGANVIAAKAVRAGENEIDVSTLSKEVLVRLHGAHGNARNVATGYHAIEFLLWGQDLNGTAPGAGIRPATDFSLDACTGGNCERRRDYLKLATELLTDDLKEMGSAWGEGGAARKALESKSDEEGLAVILAGMAGLSQELAHERMMRGLSEHDPRQEHDRFSDNTHNAYYYNQIGMASIYNGTYKRISGTVMRGPNLADYVRVKAPEEANKLEQSLTATTKALGAIKKRTDDGTEAYDQMLADGNNEGNALMQTAADALMAQARAAEGLADKLGLKLEGKKPGGPGSAVPAP</sequence>
<keyword evidence="2 3" id="KW-0732">Signal</keyword>